<proteinExistence type="predicted"/>
<reference evidence="2" key="1">
    <citation type="submission" date="2023-05" db="EMBL/GenBank/DDBJ databases">
        <title>Sedimentitalea sp. nov. JM2-8.</title>
        <authorList>
            <person name="Huang J."/>
        </authorList>
    </citation>
    <scope>NUCLEOTIDE SEQUENCE [LARGE SCALE GENOMIC DNA]</scope>
    <source>
        <strain evidence="2">KHS03</strain>
    </source>
</reference>
<keyword evidence="2" id="KW-1185">Reference proteome</keyword>
<accession>A0ABU3V9Z3</accession>
<dbReference type="RefSeq" id="WP_316773516.1">
    <property type="nucleotide sequence ID" value="NZ_JASMWN010000002.1"/>
</dbReference>
<dbReference type="EMBL" id="JASMWN010000002">
    <property type="protein sequence ID" value="MDU9002992.1"/>
    <property type="molecule type" value="Genomic_DNA"/>
</dbReference>
<gene>
    <name evidence="1" type="ORF">QO231_03880</name>
</gene>
<organism evidence="1 2">
    <name type="scientific">Sedimentitalea todarodis</name>
    <dbReference type="NCBI Taxonomy" id="1631240"/>
    <lineage>
        <taxon>Bacteria</taxon>
        <taxon>Pseudomonadati</taxon>
        <taxon>Pseudomonadota</taxon>
        <taxon>Alphaproteobacteria</taxon>
        <taxon>Rhodobacterales</taxon>
        <taxon>Paracoccaceae</taxon>
        <taxon>Sedimentitalea</taxon>
    </lineage>
</organism>
<dbReference type="Proteomes" id="UP001255416">
    <property type="component" value="Unassembled WGS sequence"/>
</dbReference>
<evidence type="ECO:0000313" key="2">
    <source>
        <dbReference type="Proteomes" id="UP001255416"/>
    </source>
</evidence>
<protein>
    <submittedName>
        <fullName evidence="1">Uncharacterized protein</fullName>
    </submittedName>
</protein>
<comment type="caution">
    <text evidence="1">The sequence shown here is derived from an EMBL/GenBank/DDBJ whole genome shotgun (WGS) entry which is preliminary data.</text>
</comment>
<sequence length="113" mass="12288">MVNLDALSTDILVPRMVSKATDIAGPHWDNIKTTATHEFKVLASRIREIGSAVKEGELSMTSARILLRMARRNLIATVAMLTVMVDAAVQKLVNGVMSELKSHINTAIGFTLV</sequence>
<name>A0ABU3V9Z3_9RHOB</name>
<evidence type="ECO:0000313" key="1">
    <source>
        <dbReference type="EMBL" id="MDU9002992.1"/>
    </source>
</evidence>